<dbReference type="AlphaFoldDB" id="A0A1E7WJ68"/>
<dbReference type="InterPro" id="IPR010905">
    <property type="entry name" value="Glyco_hydro_88"/>
</dbReference>
<dbReference type="GO" id="GO:0102211">
    <property type="term" value="F:unsaturated rhamnogalacturonyl hydrolase activity"/>
    <property type="evidence" value="ECO:0007669"/>
    <property type="project" value="UniProtKB-EC"/>
</dbReference>
<dbReference type="Gene3D" id="1.50.10.10">
    <property type="match status" value="1"/>
</dbReference>
<evidence type="ECO:0000256" key="1">
    <source>
        <dbReference type="ARBA" id="ARBA00022801"/>
    </source>
</evidence>
<protein>
    <submittedName>
        <fullName evidence="3">Unsaturated rhamnogalacturonyl hydrolase YteR</fullName>
        <ecNumber evidence="3">3.2.1.172</ecNumber>
    </submittedName>
</protein>
<dbReference type="Pfam" id="PF07470">
    <property type="entry name" value="Glyco_hydro_88"/>
    <property type="match status" value="1"/>
</dbReference>
<evidence type="ECO:0000313" key="3">
    <source>
        <dbReference type="EMBL" id="OEZ98717.1"/>
    </source>
</evidence>
<dbReference type="InterPro" id="IPR052043">
    <property type="entry name" value="PolySaccharide_Degr_Enz"/>
</dbReference>
<keyword evidence="3" id="KW-0326">Glycosidase</keyword>
<dbReference type="EC" id="3.2.1.172" evidence="3"/>
<keyword evidence="1 3" id="KW-0378">Hydrolase</keyword>
<evidence type="ECO:0000313" key="4">
    <source>
        <dbReference type="Proteomes" id="UP000175989"/>
    </source>
</evidence>
<keyword evidence="4" id="KW-1185">Reference proteome</keyword>
<dbReference type="PANTHER" id="PTHR33886">
    <property type="entry name" value="UNSATURATED RHAMNOGALACTURONAN HYDROLASE (EUROFUNG)"/>
    <property type="match status" value="1"/>
</dbReference>
<dbReference type="GO" id="GO:0005975">
    <property type="term" value="P:carbohydrate metabolic process"/>
    <property type="evidence" value="ECO:0007669"/>
    <property type="project" value="InterPro"/>
</dbReference>
<reference evidence="4" key="1">
    <citation type="journal article" date="2016" name="Front. Microbiol.">
        <title>Molecular Keys to the Janthinobacterium and Duganella spp. Interaction with the Plant Pathogen Fusarium graminearum.</title>
        <authorList>
            <person name="Haack F.S."/>
            <person name="Poehlein A."/>
            <person name="Kroger C."/>
            <person name="Voigt C.A."/>
            <person name="Piepenbring M."/>
            <person name="Bode H.B."/>
            <person name="Daniel R."/>
            <person name="Schafer W."/>
            <person name="Streit W.R."/>
        </authorList>
    </citation>
    <scope>NUCLEOTIDE SEQUENCE [LARGE SCALE GENOMIC DNA]</scope>
    <source>
        <strain evidence="4">T54</strain>
    </source>
</reference>
<accession>A0A1E7WJ68</accession>
<comment type="caution">
    <text evidence="3">The sequence shown here is derived from an EMBL/GenBank/DDBJ whole genome shotgun (WGS) entry which is preliminary data.</text>
</comment>
<dbReference type="SUPFAM" id="SSF48208">
    <property type="entry name" value="Six-hairpin glycosidases"/>
    <property type="match status" value="1"/>
</dbReference>
<dbReference type="RefSeq" id="WP_229255373.1">
    <property type="nucleotide sequence ID" value="NZ_LROM01000090.1"/>
</dbReference>
<sequence>MTHVSSRLAMLLTAVLATGAVHAATALDIQPGGSFRNTDNKNLNDTSEGTYPVPYKKPTAADITGALDRVRGYVDSITPTRIVDKATGKPVTDLKKPIAGAVFEPSSNDFGLMVYEMGVIHSGLIKAAEVTGDKRYTDMTRRHFQFFKDSKPYFRAQEDQFKLGRANSFTRFLQPMSLDDSGSMCAALVRARFAKIGPDLKDMIDTCSGYVQKQQYRLADGTFARKRPQASSLWADDMYMGIPALAEMGHLTGDKAWFDDAASNVLTMAEHLYNQQNGLFTHGWNANNPDAPRFYWARANGWAVLAMSDLLDVLPKDHPSYNKVLAQLRASLHGIAETQSGTGLWHQMLDRNDSYLETSATAIFVYVFAHAINEGWISPTTYGSIAQAGWVGLSTRINAKGQVEGTCVGTTFASDHIYYYNRPTSVDAMHGYGPVLLAGAEMLRMLKNPEIDIQHKLRTYHYVPREHGKAISDH</sequence>
<dbReference type="InterPro" id="IPR008928">
    <property type="entry name" value="6-hairpin_glycosidase_sf"/>
</dbReference>
<dbReference type="PANTHER" id="PTHR33886:SF8">
    <property type="entry name" value="UNSATURATED RHAMNOGALACTURONAN HYDROLASE (EUROFUNG)"/>
    <property type="match status" value="1"/>
</dbReference>
<dbReference type="InterPro" id="IPR012341">
    <property type="entry name" value="6hp_glycosidase-like_sf"/>
</dbReference>
<keyword evidence="2" id="KW-0732">Signal</keyword>
<name>A0A1E7WJ68_9BURK</name>
<organism evidence="3 4">
    <name type="scientific">Duganella phyllosphaerae</name>
    <dbReference type="NCBI Taxonomy" id="762836"/>
    <lineage>
        <taxon>Bacteria</taxon>
        <taxon>Pseudomonadati</taxon>
        <taxon>Pseudomonadota</taxon>
        <taxon>Betaproteobacteria</taxon>
        <taxon>Burkholderiales</taxon>
        <taxon>Oxalobacteraceae</taxon>
        <taxon>Telluria group</taxon>
        <taxon>Duganella</taxon>
    </lineage>
</organism>
<dbReference type="EMBL" id="LROM01000090">
    <property type="protein sequence ID" value="OEZ98717.1"/>
    <property type="molecule type" value="Genomic_DNA"/>
</dbReference>
<dbReference type="PATRIC" id="fig|762836.4.peg.2986"/>
<feature type="signal peptide" evidence="2">
    <location>
        <begin position="1"/>
        <end position="23"/>
    </location>
</feature>
<proteinExistence type="predicted"/>
<gene>
    <name evidence="3" type="primary">yteR_4</name>
    <name evidence="3" type="ORF">DUPY_28970</name>
</gene>
<feature type="chain" id="PRO_5009207144" evidence="2">
    <location>
        <begin position="24"/>
        <end position="474"/>
    </location>
</feature>
<evidence type="ECO:0000256" key="2">
    <source>
        <dbReference type="SAM" id="SignalP"/>
    </source>
</evidence>
<dbReference type="Proteomes" id="UP000175989">
    <property type="component" value="Unassembled WGS sequence"/>
</dbReference>